<feature type="transmembrane region" description="Helical" evidence="1">
    <location>
        <begin position="205"/>
        <end position="224"/>
    </location>
</feature>
<comment type="caution">
    <text evidence="2">The sequence shown here is derived from an EMBL/GenBank/DDBJ whole genome shotgun (WGS) entry which is preliminary data.</text>
</comment>
<keyword evidence="1" id="KW-1133">Transmembrane helix</keyword>
<feature type="transmembrane region" description="Helical" evidence="1">
    <location>
        <begin position="152"/>
        <end position="171"/>
    </location>
</feature>
<reference evidence="2" key="1">
    <citation type="submission" date="2020-10" db="EMBL/GenBank/DDBJ databases">
        <title>Unveiling of a novel bifunctional photoreceptor, Dualchrome1, isolated from a cosmopolitan green alga.</title>
        <authorList>
            <person name="Suzuki S."/>
            <person name="Kawachi M."/>
        </authorList>
    </citation>
    <scope>NUCLEOTIDE SEQUENCE</scope>
    <source>
        <strain evidence="2">NIES 2893</strain>
    </source>
</reference>
<gene>
    <name evidence="2" type="ORF">PPROV_000853100</name>
</gene>
<proteinExistence type="predicted"/>
<evidence type="ECO:0000256" key="1">
    <source>
        <dbReference type="SAM" id="Phobius"/>
    </source>
</evidence>
<keyword evidence="3" id="KW-1185">Reference proteome</keyword>
<dbReference type="EMBL" id="BNJQ01000026">
    <property type="protein sequence ID" value="GHP09796.1"/>
    <property type="molecule type" value="Genomic_DNA"/>
</dbReference>
<dbReference type="GO" id="GO:0016020">
    <property type="term" value="C:membrane"/>
    <property type="evidence" value="ECO:0007669"/>
    <property type="project" value="TreeGrafter"/>
</dbReference>
<evidence type="ECO:0008006" key="4">
    <source>
        <dbReference type="Google" id="ProtNLM"/>
    </source>
</evidence>
<feature type="transmembrane region" description="Helical" evidence="1">
    <location>
        <begin position="123"/>
        <end position="146"/>
    </location>
</feature>
<dbReference type="PANTHER" id="PTHR32251">
    <property type="entry name" value="3-OXO-5-ALPHA-STEROID 4-DEHYDROGENASE"/>
    <property type="match status" value="1"/>
</dbReference>
<dbReference type="OrthoDB" id="67965at2759"/>
<organism evidence="2 3">
    <name type="scientific">Pycnococcus provasolii</name>
    <dbReference type="NCBI Taxonomy" id="41880"/>
    <lineage>
        <taxon>Eukaryota</taxon>
        <taxon>Viridiplantae</taxon>
        <taxon>Chlorophyta</taxon>
        <taxon>Pseudoscourfieldiophyceae</taxon>
        <taxon>Pseudoscourfieldiales</taxon>
        <taxon>Pycnococcaceae</taxon>
        <taxon>Pycnococcus</taxon>
    </lineage>
</organism>
<sequence>MPVVSAVFAPCFSAASKTILAVNLVGFTITAVTQTHKITDLCGVGAFAAGALSSRLASSASVGALSLSSPSTLATSLVAVWSARLSGYLFRRVCVVGEDKRLRQFFPEDENEPMFTGPSKFPINLAGFWSIQATWAAVVGAPAYLLAAVPSAALTMPTTIAFGIAAAGLVLETVADYQKSKWYAQKNRKGYCETGVWKMSRHPNYVGEVMFWSGMAAAALSPLMAANAPAWSLGICLASPMLTYTLVRHVSGVPMLEDSLTKKFNGDADFQQYLRDVPIFWPTPASIQRALV</sequence>
<keyword evidence="1" id="KW-0472">Membrane</keyword>
<dbReference type="PANTHER" id="PTHR32251:SF17">
    <property type="entry name" value="STEROID 5-ALPHA REDUCTASE C-TERMINAL DOMAIN-CONTAINING PROTEIN"/>
    <property type="match status" value="1"/>
</dbReference>
<dbReference type="InterPro" id="IPR010721">
    <property type="entry name" value="UstE-like"/>
</dbReference>
<dbReference type="Pfam" id="PF06966">
    <property type="entry name" value="DUF1295"/>
    <property type="match status" value="1"/>
</dbReference>
<dbReference type="Proteomes" id="UP000660262">
    <property type="component" value="Unassembled WGS sequence"/>
</dbReference>
<protein>
    <recommendedName>
        <fullName evidence="4">Steroid 5-alpha reductase C-terminal domain-containing protein</fullName>
    </recommendedName>
</protein>
<evidence type="ECO:0000313" key="2">
    <source>
        <dbReference type="EMBL" id="GHP09796.1"/>
    </source>
</evidence>
<name>A0A830HQI9_9CHLO</name>
<keyword evidence="1" id="KW-0812">Transmembrane</keyword>
<dbReference type="Gene3D" id="1.20.120.1630">
    <property type="match status" value="1"/>
</dbReference>
<dbReference type="AlphaFoldDB" id="A0A830HQI9"/>
<accession>A0A830HQI9</accession>
<evidence type="ECO:0000313" key="3">
    <source>
        <dbReference type="Proteomes" id="UP000660262"/>
    </source>
</evidence>